<dbReference type="Gene3D" id="2.40.160.20">
    <property type="match status" value="1"/>
</dbReference>
<keyword evidence="2" id="KW-0732">Signal</keyword>
<dbReference type="Proteomes" id="UP000613255">
    <property type="component" value="Unassembled WGS sequence"/>
</dbReference>
<evidence type="ECO:0000256" key="1">
    <source>
        <dbReference type="ARBA" id="ARBA00004370"/>
    </source>
</evidence>
<dbReference type="GO" id="GO:0016020">
    <property type="term" value="C:membrane"/>
    <property type="evidence" value="ECO:0007669"/>
    <property type="project" value="UniProtKB-SubCell"/>
</dbReference>
<dbReference type="InterPro" id="IPR011250">
    <property type="entry name" value="OMP/PagP_B-barrel"/>
</dbReference>
<dbReference type="AlphaFoldDB" id="A0A934HR99"/>
<dbReference type="PANTHER" id="PTHR34001:SF3">
    <property type="entry name" value="BLL7405 PROTEIN"/>
    <property type="match status" value="1"/>
</dbReference>
<dbReference type="InterPro" id="IPR051692">
    <property type="entry name" value="OMP-like"/>
</dbReference>
<protein>
    <submittedName>
        <fullName evidence="6">Porin family protein</fullName>
    </submittedName>
</protein>
<dbReference type="EMBL" id="JAEIJD010000003">
    <property type="protein sequence ID" value="MBI6629451.1"/>
    <property type="molecule type" value="Genomic_DNA"/>
</dbReference>
<evidence type="ECO:0000313" key="7">
    <source>
        <dbReference type="Proteomes" id="UP000613255"/>
    </source>
</evidence>
<dbReference type="InterPro" id="IPR027385">
    <property type="entry name" value="Beta-barrel_OMP"/>
</dbReference>
<accession>A0A934HR99</accession>
<keyword evidence="3" id="KW-0472">Membrane</keyword>
<evidence type="ECO:0000256" key="4">
    <source>
        <dbReference type="ARBA" id="ARBA00038306"/>
    </source>
</evidence>
<keyword evidence="7" id="KW-1185">Reference proteome</keyword>
<gene>
    <name evidence="6" type="ORF">JAO82_06095</name>
</gene>
<evidence type="ECO:0000313" key="6">
    <source>
        <dbReference type="EMBL" id="MBI6629451.1"/>
    </source>
</evidence>
<comment type="subcellular location">
    <subcellularLocation>
        <location evidence="1">Membrane</location>
    </subcellularLocation>
</comment>
<dbReference type="SUPFAM" id="SSF56925">
    <property type="entry name" value="OMPA-like"/>
    <property type="match status" value="1"/>
</dbReference>
<evidence type="ECO:0000256" key="3">
    <source>
        <dbReference type="ARBA" id="ARBA00023136"/>
    </source>
</evidence>
<sequence>MAIRIFSFIGASSVPWPDVEIYPSPTVCDFWRTHNKSDLSVKGGVNEEPAFDQRRTGTDAWTILLQKPKFTGENLPVRGLRGNKYRIVLYSVLITRPFTMSSRKIALALPIVFSMVAGFATAGSLTEPVATAVVTPPATAADWSGPFAGVFVGYGDGSYRQQGLGSLGQVVDVDDALAGMRIGHNWQNGGQVFGFDVSLSSGIDGSTPRGTPGNWPCQEGDCNVSIDSLFTLRGRYGGLVAPSTLIYGTAGFASAQIEGGVRNSAQQGSSQAHGYTVGLGIEHKFSDRFSVYGEANYIDLGTLEFGIADAKNRFEGKGDFSTILVGLNYHF</sequence>
<feature type="domain" description="Outer membrane protein beta-barrel" evidence="5">
    <location>
        <begin position="130"/>
        <end position="331"/>
    </location>
</feature>
<evidence type="ECO:0000259" key="5">
    <source>
        <dbReference type="Pfam" id="PF13505"/>
    </source>
</evidence>
<dbReference type="PANTHER" id="PTHR34001">
    <property type="entry name" value="BLL7405 PROTEIN"/>
    <property type="match status" value="1"/>
</dbReference>
<evidence type="ECO:0000256" key="2">
    <source>
        <dbReference type="ARBA" id="ARBA00022729"/>
    </source>
</evidence>
<organism evidence="6 7">
    <name type="scientific">Pontibaca salina</name>
    <dbReference type="NCBI Taxonomy" id="2795731"/>
    <lineage>
        <taxon>Bacteria</taxon>
        <taxon>Pseudomonadati</taxon>
        <taxon>Pseudomonadota</taxon>
        <taxon>Alphaproteobacteria</taxon>
        <taxon>Rhodobacterales</taxon>
        <taxon>Roseobacteraceae</taxon>
        <taxon>Pontibaca</taxon>
    </lineage>
</organism>
<dbReference type="Pfam" id="PF13505">
    <property type="entry name" value="OMP_b-brl"/>
    <property type="match status" value="1"/>
</dbReference>
<comment type="caution">
    <text evidence="6">The sequence shown here is derived from an EMBL/GenBank/DDBJ whole genome shotgun (WGS) entry which is preliminary data.</text>
</comment>
<name>A0A934HR99_9RHOB</name>
<reference evidence="6" key="1">
    <citation type="submission" date="2020-12" db="EMBL/GenBank/DDBJ databases">
        <title>Pontibaca salina gen. nov., sp. nov., isolated from marine sediment.</title>
        <authorList>
            <person name="Bo J."/>
            <person name="Wang S."/>
            <person name="Song X."/>
            <person name="Du Z."/>
        </authorList>
    </citation>
    <scope>NUCLEOTIDE SEQUENCE</scope>
    <source>
        <strain evidence="6">S1109L</strain>
    </source>
</reference>
<comment type="similarity">
    <text evidence="4">Belongs to the Omp25/RopB family.</text>
</comment>
<proteinExistence type="inferred from homology"/>